<dbReference type="EMBL" id="MN986925">
    <property type="protein sequence ID" value="QIZ64150.1"/>
    <property type="molecule type" value="Genomic_DNA"/>
</dbReference>
<protein>
    <submittedName>
        <fullName evidence="1">11.5 kDa</fullName>
    </submittedName>
</protein>
<organism evidence="1 2">
    <name type="scientific">Guinea pig adenovirus 1</name>
    <dbReference type="NCBI Taxonomy" id="2847100"/>
    <lineage>
        <taxon>Viruses</taxon>
        <taxon>Varidnaviria</taxon>
        <taxon>Bamfordvirae</taxon>
        <taxon>Preplasmiviricota</taxon>
        <taxon>Polisuviricotina</taxon>
        <taxon>Pharingeaviricetes</taxon>
        <taxon>Rowavirales</taxon>
        <taxon>Adenoviridae</taxon>
        <taxon>Mastadenovirus</taxon>
        <taxon>Mastadenovirus caviae</taxon>
        <taxon>Guinea pig mastadenovirus A</taxon>
    </lineage>
</organism>
<evidence type="ECO:0000313" key="2">
    <source>
        <dbReference type="Proteomes" id="UP000502787"/>
    </source>
</evidence>
<proteinExistence type="predicted"/>
<reference evidence="1" key="1">
    <citation type="submission" date="2020-01" db="EMBL/GenBank/DDBJ databases">
        <title>Genomic and phylogenetic analysis of two Guinea pig adenovirus strains recovered from archival lung tissue.</title>
        <authorList>
            <person name="Hofmann-Sieber H."/>
            <person name="Gonzalez G."/>
            <person name="Spohn M."/>
            <person name="Dobner T."/>
            <person name="Kajon A.E."/>
        </authorList>
    </citation>
    <scope>NUCLEOTIDE SEQUENCE</scope>
    <source>
        <strain evidence="1">AUS96</strain>
    </source>
</reference>
<name>A0AC61M074_9ADEN</name>
<accession>A0AC61M074</accession>
<dbReference type="Proteomes" id="UP000502787">
    <property type="component" value="Segment"/>
</dbReference>
<sequence>MTSAQKSSVSKKAALSTLSAPLARSAARRSSSWSAKTLRLLSSRVAKEPYRELDSSLAMLRRVALRSASARSLAAMFTLTYSRARQFQAGNTVVRSSGTTRTRQPRLQRVTASRLVHTSPRRRSLVQHSRPPRREQKGGSTSNRRSSGGSASITNMAGRRRLSK</sequence>
<evidence type="ECO:0000313" key="1">
    <source>
        <dbReference type="EMBL" id="QIZ64150.1"/>
    </source>
</evidence>
<keyword evidence="2" id="KW-1185">Reference proteome</keyword>